<keyword evidence="2" id="KW-1185">Reference proteome</keyword>
<evidence type="ECO:0000313" key="2">
    <source>
        <dbReference type="Proteomes" id="UP000594263"/>
    </source>
</evidence>
<evidence type="ECO:0000313" key="1">
    <source>
        <dbReference type="EnsemblPlants" id="Kaladp0102s0107.1.v1.1.CDS.1"/>
    </source>
</evidence>
<dbReference type="AlphaFoldDB" id="A0A7N1A7J2"/>
<dbReference type="Proteomes" id="UP000594263">
    <property type="component" value="Unplaced"/>
</dbReference>
<organism evidence="1 2">
    <name type="scientific">Kalanchoe fedtschenkoi</name>
    <name type="common">Lavender scallops</name>
    <name type="synonym">South American air plant</name>
    <dbReference type="NCBI Taxonomy" id="63787"/>
    <lineage>
        <taxon>Eukaryota</taxon>
        <taxon>Viridiplantae</taxon>
        <taxon>Streptophyta</taxon>
        <taxon>Embryophyta</taxon>
        <taxon>Tracheophyta</taxon>
        <taxon>Spermatophyta</taxon>
        <taxon>Magnoliopsida</taxon>
        <taxon>eudicotyledons</taxon>
        <taxon>Gunneridae</taxon>
        <taxon>Pentapetalae</taxon>
        <taxon>Saxifragales</taxon>
        <taxon>Crassulaceae</taxon>
        <taxon>Kalanchoe</taxon>
    </lineage>
</organism>
<accession>A0A7N1A7J2</accession>
<reference evidence="1" key="1">
    <citation type="submission" date="2021-01" db="UniProtKB">
        <authorList>
            <consortium name="EnsemblPlants"/>
        </authorList>
    </citation>
    <scope>IDENTIFICATION</scope>
</reference>
<dbReference type="Gramene" id="Kaladp0102s0107.1.v1.1">
    <property type="protein sequence ID" value="Kaladp0102s0107.1.v1.1.CDS.1"/>
    <property type="gene ID" value="Kaladp0102s0107.v1.1"/>
</dbReference>
<name>A0A7N1A7J2_KALFE</name>
<dbReference type="EnsemblPlants" id="Kaladp0102s0107.1.v1.1">
    <property type="protein sequence ID" value="Kaladp0102s0107.1.v1.1.CDS.1"/>
    <property type="gene ID" value="Kaladp0102s0107.v1.1"/>
</dbReference>
<protein>
    <submittedName>
        <fullName evidence="1">Uncharacterized protein</fullName>
    </submittedName>
</protein>
<proteinExistence type="predicted"/>
<sequence length="79" mass="8956">MSWIDFDPIMHASFSSQIQPGDEARLPDVRETWILRTIVYKACIEGQGWAGHVGRTQRLLCKGEVNKSITKHGILSFDL</sequence>